<comment type="caution">
    <text evidence="1">The sequence shown here is derived from an EMBL/GenBank/DDBJ whole genome shotgun (WGS) entry which is preliminary data.</text>
</comment>
<dbReference type="RefSeq" id="WP_290254298.1">
    <property type="nucleotide sequence ID" value="NZ_JAUGQQ010000003.1"/>
</dbReference>
<reference evidence="1 2" key="1">
    <citation type="submission" date="2023-06" db="EMBL/GenBank/DDBJ databases">
        <authorList>
            <person name="Ye Y.-Q."/>
            <person name="Du Z.-J."/>
        </authorList>
    </citation>
    <scope>NUCLEOTIDE SEQUENCE [LARGE SCALE GENOMIC DNA]</scope>
    <source>
        <strain evidence="1 2">SDUM287046</strain>
    </source>
</reference>
<evidence type="ECO:0000313" key="1">
    <source>
        <dbReference type="EMBL" id="MDN3724206.1"/>
    </source>
</evidence>
<sequence length="64" mass="7510">MVKPARMPQVVPLESIQRALDDKATTLLEKLEQSKMVLEEPFFLRLHYHKKDSQNHYKNGNCTI</sequence>
<gene>
    <name evidence="1" type="ORF">QRD02_07415</name>
</gene>
<keyword evidence="2" id="KW-1185">Reference proteome</keyword>
<protein>
    <submittedName>
        <fullName evidence="1">Uncharacterized protein</fullName>
    </submittedName>
</protein>
<organism evidence="1 2">
    <name type="scientific">Aequorivita aurantiaca</name>
    <dbReference type="NCBI Taxonomy" id="3053356"/>
    <lineage>
        <taxon>Bacteria</taxon>
        <taxon>Pseudomonadati</taxon>
        <taxon>Bacteroidota</taxon>
        <taxon>Flavobacteriia</taxon>
        <taxon>Flavobacteriales</taxon>
        <taxon>Flavobacteriaceae</taxon>
        <taxon>Aequorivita</taxon>
    </lineage>
</organism>
<accession>A0ABT8DJT6</accession>
<proteinExistence type="predicted"/>
<dbReference type="Proteomes" id="UP001244787">
    <property type="component" value="Unassembled WGS sequence"/>
</dbReference>
<name>A0ABT8DJT6_9FLAO</name>
<evidence type="ECO:0000313" key="2">
    <source>
        <dbReference type="Proteomes" id="UP001244787"/>
    </source>
</evidence>
<dbReference type="EMBL" id="JAUGQQ010000003">
    <property type="protein sequence ID" value="MDN3724206.1"/>
    <property type="molecule type" value="Genomic_DNA"/>
</dbReference>